<reference evidence="3" key="2">
    <citation type="journal article" date="2021" name="PeerJ">
        <title>Extensive microbial diversity within the chicken gut microbiome revealed by metagenomics and culture.</title>
        <authorList>
            <person name="Gilroy R."/>
            <person name="Ravi A."/>
            <person name="Getino M."/>
            <person name="Pursley I."/>
            <person name="Horton D.L."/>
            <person name="Alikhan N.F."/>
            <person name="Baker D."/>
            <person name="Gharbi K."/>
            <person name="Hall N."/>
            <person name="Watson M."/>
            <person name="Adriaenssens E.M."/>
            <person name="Foster-Nyarko E."/>
            <person name="Jarju S."/>
            <person name="Secka A."/>
            <person name="Antonio M."/>
            <person name="Oren A."/>
            <person name="Chaudhuri R.R."/>
            <person name="La Ragione R."/>
            <person name="Hildebrand F."/>
            <person name="Pallen M.J."/>
        </authorList>
    </citation>
    <scope>NUCLEOTIDE SEQUENCE</scope>
    <source>
        <strain evidence="3">2889</strain>
    </source>
</reference>
<evidence type="ECO:0000313" key="3">
    <source>
        <dbReference type="EMBL" id="MBO8432363.1"/>
    </source>
</evidence>
<evidence type="ECO:0000313" key="4">
    <source>
        <dbReference type="Proteomes" id="UP000823612"/>
    </source>
</evidence>
<dbReference type="GO" id="GO:0044281">
    <property type="term" value="P:small molecule metabolic process"/>
    <property type="evidence" value="ECO:0007669"/>
    <property type="project" value="UniProtKB-ARBA"/>
</dbReference>
<dbReference type="Proteomes" id="UP000823612">
    <property type="component" value="Unassembled WGS sequence"/>
</dbReference>
<evidence type="ECO:0000259" key="2">
    <source>
        <dbReference type="Pfam" id="PF02775"/>
    </source>
</evidence>
<protein>
    <submittedName>
        <fullName evidence="3">2-oxoacid:ferredoxin oxidoreductase subunit beta</fullName>
    </submittedName>
</protein>
<feature type="domain" description="Thiamine pyrophosphate enzyme TPP-binding" evidence="2">
    <location>
        <begin position="58"/>
        <end position="205"/>
    </location>
</feature>
<keyword evidence="1" id="KW-0560">Oxidoreductase</keyword>
<dbReference type="InterPro" id="IPR011766">
    <property type="entry name" value="TPP_enzyme_TPP-bd"/>
</dbReference>
<dbReference type="InterPro" id="IPR051457">
    <property type="entry name" value="2-oxoacid:Fd_oxidoreductase"/>
</dbReference>
<reference evidence="3" key="1">
    <citation type="submission" date="2020-10" db="EMBL/GenBank/DDBJ databases">
        <authorList>
            <person name="Gilroy R."/>
        </authorList>
    </citation>
    <scope>NUCLEOTIDE SEQUENCE</scope>
    <source>
        <strain evidence="3">2889</strain>
    </source>
</reference>
<dbReference type="GO" id="GO:0030976">
    <property type="term" value="F:thiamine pyrophosphate binding"/>
    <property type="evidence" value="ECO:0007669"/>
    <property type="project" value="InterPro"/>
</dbReference>
<dbReference type="AlphaFoldDB" id="A0A9D9DRU9"/>
<proteinExistence type="predicted"/>
<dbReference type="InterPro" id="IPR029061">
    <property type="entry name" value="THDP-binding"/>
</dbReference>
<organism evidence="3 4">
    <name type="scientific">Candidatus Pullibacteroides excrementavium</name>
    <dbReference type="NCBI Taxonomy" id="2840905"/>
    <lineage>
        <taxon>Bacteria</taxon>
        <taxon>Pseudomonadati</taxon>
        <taxon>Bacteroidota</taxon>
        <taxon>Bacteroidia</taxon>
        <taxon>Bacteroidales</taxon>
        <taxon>Candidatus Pullibacteroides</taxon>
    </lineage>
</organism>
<dbReference type="CDD" id="cd03375">
    <property type="entry name" value="TPP_OGFOR"/>
    <property type="match status" value="1"/>
</dbReference>
<evidence type="ECO:0000256" key="1">
    <source>
        <dbReference type="ARBA" id="ARBA00023002"/>
    </source>
</evidence>
<name>A0A9D9DRU9_9BACT</name>
<dbReference type="PANTHER" id="PTHR48084">
    <property type="entry name" value="2-OXOGLUTARATE OXIDOREDUCTASE SUBUNIT KORB-RELATED"/>
    <property type="match status" value="1"/>
</dbReference>
<dbReference type="GO" id="GO:0045333">
    <property type="term" value="P:cellular respiration"/>
    <property type="evidence" value="ECO:0007669"/>
    <property type="project" value="UniProtKB-ARBA"/>
</dbReference>
<dbReference type="EMBL" id="JADIMZ010000051">
    <property type="protein sequence ID" value="MBO8432363.1"/>
    <property type="molecule type" value="Genomic_DNA"/>
</dbReference>
<dbReference type="PANTHER" id="PTHR48084:SF4">
    <property type="entry name" value="2-OXOGLUTARATE OXIDOREDUCTASE SUBUNIT KORB"/>
    <property type="match status" value="1"/>
</dbReference>
<dbReference type="GO" id="GO:0016625">
    <property type="term" value="F:oxidoreductase activity, acting on the aldehyde or oxo group of donors, iron-sulfur protein as acceptor"/>
    <property type="evidence" value="ECO:0007669"/>
    <property type="project" value="UniProtKB-ARBA"/>
</dbReference>
<dbReference type="Gene3D" id="3.40.50.970">
    <property type="match status" value="1"/>
</dbReference>
<accession>A0A9D9DRU9</accession>
<dbReference type="SUPFAM" id="SSF52518">
    <property type="entry name" value="Thiamin diphosphate-binding fold (THDP-binding)"/>
    <property type="match status" value="1"/>
</dbReference>
<comment type="caution">
    <text evidence="3">The sequence shown here is derived from an EMBL/GenBank/DDBJ whole genome shotgun (WGS) entry which is preliminary data.</text>
</comment>
<dbReference type="Pfam" id="PF02775">
    <property type="entry name" value="TPP_enzyme_C"/>
    <property type="match status" value="1"/>
</dbReference>
<sequence>MKIAIEKSPVELTKQDFASDQMVKWCPGCGSHAILAAMENIFPEIGYKKEKYVNVSGIGCSSRFPYYVNTYGFHGIHGRANAIGTGVKISNPGLSVWISTGDGDSLAIGGNHFIHIIRRNMDVNIILFNNQIYGLTKGQYSPTSPMGAITKTSPMGTIEHPFNPGELVIGSQGTFFARVPDNNIKLMSQAMREAAKHDGCAVIEVLDNCVIFNDKAHAAITGKDVRDDHQLILEHGKPMIFGRDRNKGIRLNGTRLEVVEIGKDGITERNILVHDQYSQDPGIHLMLAKMHLPEFPVAMGVIRSAPAATYNQLLEDQIEKARKESKIKCMDDLLNSGDTWEIN</sequence>
<gene>
    <name evidence="3" type="ORF">IAB08_03600</name>
</gene>